<protein>
    <submittedName>
        <fullName evidence="1">Uncharacterized protein</fullName>
    </submittedName>
</protein>
<proteinExistence type="predicted"/>
<evidence type="ECO:0000313" key="2">
    <source>
        <dbReference type="Proteomes" id="UP000828390"/>
    </source>
</evidence>
<name>A0A9D4IBD9_DREPO</name>
<dbReference type="Proteomes" id="UP000828390">
    <property type="component" value="Unassembled WGS sequence"/>
</dbReference>
<dbReference type="AlphaFoldDB" id="A0A9D4IBD9"/>
<evidence type="ECO:0000313" key="1">
    <source>
        <dbReference type="EMBL" id="KAH3755365.1"/>
    </source>
</evidence>
<reference evidence="1" key="1">
    <citation type="journal article" date="2019" name="bioRxiv">
        <title>The Genome of the Zebra Mussel, Dreissena polymorpha: A Resource for Invasive Species Research.</title>
        <authorList>
            <person name="McCartney M.A."/>
            <person name="Auch B."/>
            <person name="Kono T."/>
            <person name="Mallez S."/>
            <person name="Zhang Y."/>
            <person name="Obille A."/>
            <person name="Becker A."/>
            <person name="Abrahante J.E."/>
            <person name="Garbe J."/>
            <person name="Badalamenti J.P."/>
            <person name="Herman A."/>
            <person name="Mangelson H."/>
            <person name="Liachko I."/>
            <person name="Sullivan S."/>
            <person name="Sone E.D."/>
            <person name="Koren S."/>
            <person name="Silverstein K.A.T."/>
            <person name="Beckman K.B."/>
            <person name="Gohl D.M."/>
        </authorList>
    </citation>
    <scope>NUCLEOTIDE SEQUENCE</scope>
    <source>
        <strain evidence="1">Duluth1</strain>
        <tissue evidence="1">Whole animal</tissue>
    </source>
</reference>
<comment type="caution">
    <text evidence="1">The sequence shown here is derived from an EMBL/GenBank/DDBJ whole genome shotgun (WGS) entry which is preliminary data.</text>
</comment>
<gene>
    <name evidence="1" type="ORF">DPMN_190058</name>
</gene>
<keyword evidence="2" id="KW-1185">Reference proteome</keyword>
<dbReference type="EMBL" id="JAIWYP010000010">
    <property type="protein sequence ID" value="KAH3755365.1"/>
    <property type="molecule type" value="Genomic_DNA"/>
</dbReference>
<accession>A0A9D4IBD9</accession>
<organism evidence="1 2">
    <name type="scientific">Dreissena polymorpha</name>
    <name type="common">Zebra mussel</name>
    <name type="synonym">Mytilus polymorpha</name>
    <dbReference type="NCBI Taxonomy" id="45954"/>
    <lineage>
        <taxon>Eukaryota</taxon>
        <taxon>Metazoa</taxon>
        <taxon>Spiralia</taxon>
        <taxon>Lophotrochozoa</taxon>
        <taxon>Mollusca</taxon>
        <taxon>Bivalvia</taxon>
        <taxon>Autobranchia</taxon>
        <taxon>Heteroconchia</taxon>
        <taxon>Euheterodonta</taxon>
        <taxon>Imparidentia</taxon>
        <taxon>Neoheterodontei</taxon>
        <taxon>Myida</taxon>
        <taxon>Dreissenoidea</taxon>
        <taxon>Dreissenidae</taxon>
        <taxon>Dreissena</taxon>
    </lineage>
</organism>
<reference evidence="1" key="2">
    <citation type="submission" date="2020-11" db="EMBL/GenBank/DDBJ databases">
        <authorList>
            <person name="McCartney M.A."/>
            <person name="Auch B."/>
            <person name="Kono T."/>
            <person name="Mallez S."/>
            <person name="Becker A."/>
            <person name="Gohl D.M."/>
            <person name="Silverstein K.A.T."/>
            <person name="Koren S."/>
            <person name="Bechman K.B."/>
            <person name="Herman A."/>
            <person name="Abrahante J.E."/>
            <person name="Garbe J."/>
        </authorList>
    </citation>
    <scope>NUCLEOTIDE SEQUENCE</scope>
    <source>
        <strain evidence="1">Duluth1</strain>
        <tissue evidence="1">Whole animal</tissue>
    </source>
</reference>
<sequence length="75" mass="8813">MWISCFLFPKEIKSQQLLAQISAVQKDMIILEKSEFTMIRNETEVCMEIRSNETEVCMEIRSNETEVCMEICSNE</sequence>